<dbReference type="Proteomes" id="UP001219518">
    <property type="component" value="Unassembled WGS sequence"/>
</dbReference>
<proteinExistence type="predicted"/>
<keyword evidence="2" id="KW-0808">Transferase</keyword>
<comment type="caution">
    <text evidence="2">The sequence shown here is derived from an EMBL/GenBank/DDBJ whole genome shotgun (WGS) entry which is preliminary data.</text>
</comment>
<name>A0AAE1LU03_9NEOP</name>
<protein>
    <submittedName>
        <fullName evidence="2">Uracil phosphoribosyltransferase</fullName>
    </submittedName>
</protein>
<keyword evidence="3" id="KW-1185">Reference proteome</keyword>
<evidence type="ECO:0000313" key="3">
    <source>
        <dbReference type="Proteomes" id="UP001219518"/>
    </source>
</evidence>
<accession>A0AAE1LU03</accession>
<dbReference type="EMBL" id="JAHWGI010001434">
    <property type="protein sequence ID" value="KAK3932043.1"/>
    <property type="molecule type" value="Genomic_DNA"/>
</dbReference>
<feature type="region of interest" description="Disordered" evidence="1">
    <location>
        <begin position="38"/>
        <end position="87"/>
    </location>
</feature>
<reference evidence="2" key="2">
    <citation type="journal article" date="2023" name="BMC Genomics">
        <title>Pest status, molecular evolution, and epigenetic factors derived from the genome assembly of Frankliniella fusca, a thysanopteran phytovirus vector.</title>
        <authorList>
            <person name="Catto M.A."/>
            <person name="Labadie P.E."/>
            <person name="Jacobson A.L."/>
            <person name="Kennedy G.G."/>
            <person name="Srinivasan R."/>
            <person name="Hunt B.G."/>
        </authorList>
    </citation>
    <scope>NUCLEOTIDE SEQUENCE</scope>
    <source>
        <strain evidence="2">PL_HMW_Pooled</strain>
    </source>
</reference>
<evidence type="ECO:0000313" key="2">
    <source>
        <dbReference type="EMBL" id="KAK3932043.1"/>
    </source>
</evidence>
<organism evidence="2 3">
    <name type="scientific">Frankliniella fusca</name>
    <dbReference type="NCBI Taxonomy" id="407009"/>
    <lineage>
        <taxon>Eukaryota</taxon>
        <taxon>Metazoa</taxon>
        <taxon>Ecdysozoa</taxon>
        <taxon>Arthropoda</taxon>
        <taxon>Hexapoda</taxon>
        <taxon>Insecta</taxon>
        <taxon>Pterygota</taxon>
        <taxon>Neoptera</taxon>
        <taxon>Paraneoptera</taxon>
        <taxon>Thysanoptera</taxon>
        <taxon>Terebrantia</taxon>
        <taxon>Thripoidea</taxon>
        <taxon>Thripidae</taxon>
        <taxon>Frankliniella</taxon>
    </lineage>
</organism>
<gene>
    <name evidence="2" type="ORF">KUF71_011371</name>
</gene>
<feature type="compositionally biased region" description="Polar residues" evidence="1">
    <location>
        <begin position="40"/>
        <end position="51"/>
    </location>
</feature>
<keyword evidence="2" id="KW-0328">Glycosyltransferase</keyword>
<reference evidence="2" key="1">
    <citation type="submission" date="2021-07" db="EMBL/GenBank/DDBJ databases">
        <authorList>
            <person name="Catto M.A."/>
            <person name="Jacobson A."/>
            <person name="Kennedy G."/>
            <person name="Labadie P."/>
            <person name="Hunt B.G."/>
            <person name="Srinivasan R."/>
        </authorList>
    </citation>
    <scope>NUCLEOTIDE SEQUENCE</scope>
    <source>
        <strain evidence="2">PL_HMW_Pooled</strain>
        <tissue evidence="2">Head</tissue>
    </source>
</reference>
<sequence length="106" mass="11938">MTDIEYCNEWLINQHSVPLAQYGHYWSSISGILQEDQTSETESVTYQNGDSSKPRVRKVSNIPMGADGLDENDGDQNGHAFPVGTNGVRDVRKQKTMFTNLSPYRN</sequence>
<dbReference type="GO" id="GO:0016757">
    <property type="term" value="F:glycosyltransferase activity"/>
    <property type="evidence" value="ECO:0007669"/>
    <property type="project" value="UniProtKB-KW"/>
</dbReference>
<dbReference type="AlphaFoldDB" id="A0AAE1LU03"/>
<evidence type="ECO:0000256" key="1">
    <source>
        <dbReference type="SAM" id="MobiDB-lite"/>
    </source>
</evidence>